<evidence type="ECO:0000256" key="1">
    <source>
        <dbReference type="ARBA" id="ARBA00022801"/>
    </source>
</evidence>
<dbReference type="InterPro" id="IPR015797">
    <property type="entry name" value="NUDIX_hydrolase-like_dom_sf"/>
</dbReference>
<dbReference type="RefSeq" id="WP_226586915.1">
    <property type="nucleotide sequence ID" value="NZ_BLAY01000100.1"/>
</dbReference>
<evidence type="ECO:0000313" key="4">
    <source>
        <dbReference type="Proteomes" id="UP001050975"/>
    </source>
</evidence>
<protein>
    <submittedName>
        <fullName evidence="3">Nudix/MutT family protein, putative</fullName>
    </submittedName>
</protein>
<dbReference type="InterPro" id="IPR000086">
    <property type="entry name" value="NUDIX_hydrolase_dom"/>
</dbReference>
<dbReference type="AlphaFoldDB" id="A0AAV3XJS0"/>
<proteinExistence type="predicted"/>
<dbReference type="Gene3D" id="3.90.79.10">
    <property type="entry name" value="Nucleoside Triphosphate Pyrophosphohydrolase"/>
    <property type="match status" value="1"/>
</dbReference>
<dbReference type="Proteomes" id="UP001050975">
    <property type="component" value="Unassembled WGS sequence"/>
</dbReference>
<comment type="caution">
    <text evidence="3">The sequence shown here is derived from an EMBL/GenBank/DDBJ whole genome shotgun (WGS) entry which is preliminary data.</text>
</comment>
<dbReference type="GO" id="GO:0016787">
    <property type="term" value="F:hydrolase activity"/>
    <property type="evidence" value="ECO:0007669"/>
    <property type="project" value="UniProtKB-KW"/>
</dbReference>
<dbReference type="GO" id="GO:0006753">
    <property type="term" value="P:nucleoside phosphate metabolic process"/>
    <property type="evidence" value="ECO:0007669"/>
    <property type="project" value="TreeGrafter"/>
</dbReference>
<evidence type="ECO:0000259" key="2">
    <source>
        <dbReference type="PROSITE" id="PS51462"/>
    </source>
</evidence>
<dbReference type="EMBL" id="BLAY01000100">
    <property type="protein sequence ID" value="GET40799.1"/>
    <property type="molecule type" value="Genomic_DNA"/>
</dbReference>
<dbReference type="Pfam" id="PF00293">
    <property type="entry name" value="NUDIX"/>
    <property type="match status" value="1"/>
</dbReference>
<name>A0AAV3XJS0_9CYAN</name>
<accession>A0AAV3XJS0</accession>
<organism evidence="3 4">
    <name type="scientific">Microseira wollei NIES-4236</name>
    <dbReference type="NCBI Taxonomy" id="2530354"/>
    <lineage>
        <taxon>Bacteria</taxon>
        <taxon>Bacillati</taxon>
        <taxon>Cyanobacteriota</taxon>
        <taxon>Cyanophyceae</taxon>
        <taxon>Oscillatoriophycideae</taxon>
        <taxon>Aerosakkonematales</taxon>
        <taxon>Aerosakkonemataceae</taxon>
        <taxon>Microseira</taxon>
    </lineage>
</organism>
<gene>
    <name evidence="3" type="ORF">MiSe_56110</name>
</gene>
<dbReference type="PROSITE" id="PS51462">
    <property type="entry name" value="NUDIX"/>
    <property type="match status" value="1"/>
</dbReference>
<feature type="domain" description="Nudix hydrolase" evidence="2">
    <location>
        <begin position="44"/>
        <end position="172"/>
    </location>
</feature>
<evidence type="ECO:0000313" key="3">
    <source>
        <dbReference type="EMBL" id="GET40799.1"/>
    </source>
</evidence>
<reference evidence="3" key="1">
    <citation type="submission" date="2019-10" db="EMBL/GenBank/DDBJ databases">
        <title>Draft genome sequece of Microseira wollei NIES-4236.</title>
        <authorList>
            <person name="Yamaguchi H."/>
            <person name="Suzuki S."/>
            <person name="Kawachi M."/>
        </authorList>
    </citation>
    <scope>NUCLEOTIDE SEQUENCE</scope>
    <source>
        <strain evidence="3">NIES-4236</strain>
    </source>
</reference>
<sequence length="188" mass="20877">MMEQKDGAWTIQETSDKYDNPYINVREDQVVQPYGQSGRYATVEMKPGVAILPLDNNGIVYLIQQFRHPLGKESIEVVCGAIERDESPVEAALRELLEAQGIQAEEWIELGVVDVDTSIVNCPAHLFLAKQLTFTKTKRAGTETIKTVKVPLNVAGQMVMDSAITHSISCVLILKAINALQKKHENND</sequence>
<keyword evidence="1" id="KW-0378">Hydrolase</keyword>
<dbReference type="GO" id="GO:0019693">
    <property type="term" value="P:ribose phosphate metabolic process"/>
    <property type="evidence" value="ECO:0007669"/>
    <property type="project" value="TreeGrafter"/>
</dbReference>
<keyword evidence="4" id="KW-1185">Reference proteome</keyword>
<dbReference type="SUPFAM" id="SSF55811">
    <property type="entry name" value="Nudix"/>
    <property type="match status" value="1"/>
</dbReference>
<dbReference type="PANTHER" id="PTHR11839">
    <property type="entry name" value="UDP/ADP-SUGAR PYROPHOSPHATASE"/>
    <property type="match status" value="1"/>
</dbReference>
<dbReference type="PANTHER" id="PTHR11839:SF1">
    <property type="entry name" value="ADP-SUGAR PYROPHOSPHATASE"/>
    <property type="match status" value="1"/>
</dbReference>